<feature type="non-terminal residue" evidence="2">
    <location>
        <position position="1"/>
    </location>
</feature>
<feature type="compositionally biased region" description="Basic and acidic residues" evidence="1">
    <location>
        <begin position="198"/>
        <end position="208"/>
    </location>
</feature>
<organism evidence="2 3">
    <name type="scientific">Modicella reniformis</name>
    <dbReference type="NCBI Taxonomy" id="1440133"/>
    <lineage>
        <taxon>Eukaryota</taxon>
        <taxon>Fungi</taxon>
        <taxon>Fungi incertae sedis</taxon>
        <taxon>Mucoromycota</taxon>
        <taxon>Mortierellomycotina</taxon>
        <taxon>Mortierellomycetes</taxon>
        <taxon>Mortierellales</taxon>
        <taxon>Mortierellaceae</taxon>
        <taxon>Modicella</taxon>
    </lineage>
</organism>
<dbReference type="GO" id="GO:0001164">
    <property type="term" value="F:RNA polymerase I core promoter sequence-specific DNA binding"/>
    <property type="evidence" value="ECO:0007669"/>
    <property type="project" value="InterPro"/>
</dbReference>
<accession>A0A9P6SSM5</accession>
<gene>
    <name evidence="2" type="ORF">BGZ65_007181</name>
</gene>
<sequence length="420" mass="48964">MRPLWHKDEHELKALFFQFSNQPTHRTNRQLHSELLGQLLRRCLDRRDYCRAFKIYSQFVNRISVTDDFMWKIGCEFLGQKEEYESLCVRFLQLLFLKSPIHRKSILLETALYQLRFGRLMEARDTLEPYVDRHPYDSNPLIVGYGGVIEFSIWIKKLREKRQQQKYDDSNGDMSDVDQNSTTRIDGGGGGGGDDGEGDGHDDNHKDDMDDDDDGDDWLEEDERLQMQISRHHLLAGKRLERSLKMDNKNDMFLTYLVRLKCGKVNYSGLVISKPMSKARKAAIYNMKNYLKKFYNNNNDSLLALWLLAALENRERRQTLDLILKQDPAANWELYIQPLVNLMIQSLPDNIQTVIMDVTPPPPPPSRNITKGSKSRKITTLLHGMDVTCLYPIIQLLLTRAEFGVLSEWEEEMIIKICDL</sequence>
<keyword evidence="3" id="KW-1185">Reference proteome</keyword>
<dbReference type="GO" id="GO:0001181">
    <property type="term" value="F:RNA polymerase I general transcription initiation factor activity"/>
    <property type="evidence" value="ECO:0007669"/>
    <property type="project" value="InterPro"/>
</dbReference>
<name>A0A9P6SSM5_9FUNG</name>
<evidence type="ECO:0000313" key="3">
    <source>
        <dbReference type="Proteomes" id="UP000749646"/>
    </source>
</evidence>
<dbReference type="EMBL" id="JAAAHW010001033">
    <property type="protein sequence ID" value="KAF9997235.1"/>
    <property type="molecule type" value="Genomic_DNA"/>
</dbReference>
<dbReference type="InterPro" id="IPR007224">
    <property type="entry name" value="TIF_Rrn11"/>
</dbReference>
<feature type="region of interest" description="Disordered" evidence="1">
    <location>
        <begin position="165"/>
        <end position="217"/>
    </location>
</feature>
<evidence type="ECO:0000313" key="2">
    <source>
        <dbReference type="EMBL" id="KAF9997235.1"/>
    </source>
</evidence>
<proteinExistence type="predicted"/>
<dbReference type="Proteomes" id="UP000749646">
    <property type="component" value="Unassembled WGS sequence"/>
</dbReference>
<comment type="caution">
    <text evidence="2">The sequence shown here is derived from an EMBL/GenBank/DDBJ whole genome shotgun (WGS) entry which is preliminary data.</text>
</comment>
<dbReference type="OrthoDB" id="2159786at2759"/>
<evidence type="ECO:0000256" key="1">
    <source>
        <dbReference type="SAM" id="MobiDB-lite"/>
    </source>
</evidence>
<reference evidence="2" key="1">
    <citation type="journal article" date="2020" name="Fungal Divers.">
        <title>Resolving the Mortierellaceae phylogeny through synthesis of multi-gene phylogenetics and phylogenomics.</title>
        <authorList>
            <person name="Vandepol N."/>
            <person name="Liber J."/>
            <person name="Desiro A."/>
            <person name="Na H."/>
            <person name="Kennedy M."/>
            <person name="Barry K."/>
            <person name="Grigoriev I.V."/>
            <person name="Miller A.N."/>
            <person name="O'Donnell K."/>
            <person name="Stajich J.E."/>
            <person name="Bonito G."/>
        </authorList>
    </citation>
    <scope>NUCLEOTIDE SEQUENCE</scope>
    <source>
        <strain evidence="2">MES-2147</strain>
    </source>
</reference>
<dbReference type="Pfam" id="PF04090">
    <property type="entry name" value="Rrn11"/>
    <property type="match status" value="1"/>
</dbReference>
<protein>
    <submittedName>
        <fullName evidence="2">Uncharacterized protein</fullName>
    </submittedName>
</protein>
<dbReference type="AlphaFoldDB" id="A0A9P6SSM5"/>